<comment type="similarity">
    <text evidence="1 5">Belongs to the bacterial ribosomal protein bL17 family.</text>
</comment>
<dbReference type="InterPro" id="IPR000456">
    <property type="entry name" value="Ribosomal_bL17"/>
</dbReference>
<dbReference type="AlphaFoldDB" id="A0A0G0S6G2"/>
<evidence type="ECO:0000256" key="7">
    <source>
        <dbReference type="SAM" id="MobiDB-lite"/>
    </source>
</evidence>
<evidence type="ECO:0000256" key="4">
    <source>
        <dbReference type="ARBA" id="ARBA00035494"/>
    </source>
</evidence>
<gene>
    <name evidence="8" type="ORF">UT61_C0009G0048</name>
</gene>
<name>A0A0G0S6G2_9BACT</name>
<dbReference type="EMBL" id="LBXL01000009">
    <property type="protein sequence ID" value="KKR30315.1"/>
    <property type="molecule type" value="Genomic_DNA"/>
</dbReference>
<evidence type="ECO:0000256" key="6">
    <source>
        <dbReference type="RuleBase" id="RU000661"/>
    </source>
</evidence>
<dbReference type="Proteomes" id="UP000034793">
    <property type="component" value="Unassembled WGS sequence"/>
</dbReference>
<evidence type="ECO:0000256" key="2">
    <source>
        <dbReference type="ARBA" id="ARBA00022980"/>
    </source>
</evidence>
<dbReference type="GO" id="GO:0003735">
    <property type="term" value="F:structural constituent of ribosome"/>
    <property type="evidence" value="ECO:0007669"/>
    <property type="project" value="InterPro"/>
</dbReference>
<organism evidence="8 9">
    <name type="scientific">Candidatus Woesebacteria bacterium GW2011_GWA1_39_8</name>
    <dbReference type="NCBI Taxonomy" id="1618552"/>
    <lineage>
        <taxon>Bacteria</taxon>
        <taxon>Candidatus Woeseibacteriota</taxon>
    </lineage>
</organism>
<feature type="region of interest" description="Disordered" evidence="7">
    <location>
        <begin position="124"/>
        <end position="159"/>
    </location>
</feature>
<dbReference type="PANTHER" id="PTHR14413">
    <property type="entry name" value="RIBOSOMAL PROTEIN L17"/>
    <property type="match status" value="1"/>
</dbReference>
<keyword evidence="2 5" id="KW-0689">Ribosomal protein</keyword>
<keyword evidence="3 5" id="KW-0687">Ribonucleoprotein</keyword>
<dbReference type="Pfam" id="PF01196">
    <property type="entry name" value="Ribosomal_L17"/>
    <property type="match status" value="1"/>
</dbReference>
<evidence type="ECO:0000313" key="8">
    <source>
        <dbReference type="EMBL" id="KKR30315.1"/>
    </source>
</evidence>
<comment type="caution">
    <text evidence="8">The sequence shown here is derived from an EMBL/GenBank/DDBJ whole genome shotgun (WGS) entry which is preliminary data.</text>
</comment>
<dbReference type="Gene3D" id="3.90.1030.10">
    <property type="entry name" value="Ribosomal protein L17"/>
    <property type="match status" value="1"/>
</dbReference>
<dbReference type="NCBIfam" id="TIGR00059">
    <property type="entry name" value="L17"/>
    <property type="match status" value="1"/>
</dbReference>
<reference evidence="8 9" key="1">
    <citation type="journal article" date="2015" name="Nature">
        <title>rRNA introns, odd ribosomes, and small enigmatic genomes across a large radiation of phyla.</title>
        <authorList>
            <person name="Brown C.T."/>
            <person name="Hug L.A."/>
            <person name="Thomas B.C."/>
            <person name="Sharon I."/>
            <person name="Castelle C.J."/>
            <person name="Singh A."/>
            <person name="Wilkins M.J."/>
            <person name="Williams K.H."/>
            <person name="Banfield J.F."/>
        </authorList>
    </citation>
    <scope>NUCLEOTIDE SEQUENCE [LARGE SCALE GENOMIC DNA]</scope>
</reference>
<evidence type="ECO:0000256" key="1">
    <source>
        <dbReference type="ARBA" id="ARBA00008777"/>
    </source>
</evidence>
<proteinExistence type="inferred from homology"/>
<dbReference type="InterPro" id="IPR036373">
    <property type="entry name" value="Ribosomal_bL17_sf"/>
</dbReference>
<evidence type="ECO:0000256" key="5">
    <source>
        <dbReference type="RuleBase" id="RU000660"/>
    </source>
</evidence>
<dbReference type="GO" id="GO:0022625">
    <property type="term" value="C:cytosolic large ribosomal subunit"/>
    <property type="evidence" value="ECO:0007669"/>
    <property type="project" value="TreeGrafter"/>
</dbReference>
<evidence type="ECO:0000313" key="9">
    <source>
        <dbReference type="Proteomes" id="UP000034793"/>
    </source>
</evidence>
<sequence length="159" mass="18219">MKKRVFGRKLSRDRGSRKALFISLIKALVLHGEIITTYAKAKAIKSQIERLVGMTRKEGISARRRVYASLANDRKTTDSLFGIAPQFTGRNSGFTRIIKLPERRGDRSSIVRLEWSQKIKIQTKKEGKEKKEAEKPIKKGLKGKVLERAKNLRKRSMPK</sequence>
<dbReference type="PANTHER" id="PTHR14413:SF16">
    <property type="entry name" value="LARGE RIBOSOMAL SUBUNIT PROTEIN BL17M"/>
    <property type="match status" value="1"/>
</dbReference>
<feature type="compositionally biased region" description="Basic and acidic residues" evidence="7">
    <location>
        <begin position="124"/>
        <end position="137"/>
    </location>
</feature>
<protein>
    <recommendedName>
        <fullName evidence="4 6">50S ribosomal protein L17</fullName>
    </recommendedName>
</protein>
<accession>A0A0G0S6G2</accession>
<dbReference type="SUPFAM" id="SSF64263">
    <property type="entry name" value="Prokaryotic ribosomal protein L17"/>
    <property type="match status" value="1"/>
</dbReference>
<evidence type="ECO:0000256" key="3">
    <source>
        <dbReference type="ARBA" id="ARBA00023274"/>
    </source>
</evidence>
<dbReference type="GO" id="GO:0006412">
    <property type="term" value="P:translation"/>
    <property type="evidence" value="ECO:0007669"/>
    <property type="project" value="InterPro"/>
</dbReference>